<dbReference type="EMBL" id="BGPR01014070">
    <property type="protein sequence ID" value="GBN63597.1"/>
    <property type="molecule type" value="Genomic_DNA"/>
</dbReference>
<evidence type="ECO:0000313" key="3">
    <source>
        <dbReference type="EMBL" id="GBN63520.1"/>
    </source>
</evidence>
<comment type="caution">
    <text evidence="3">The sequence shown here is derived from an EMBL/GenBank/DDBJ whole genome shotgun (WGS) entry which is preliminary data.</text>
</comment>
<name>A0A4Y2QJQ5_ARAVE</name>
<dbReference type="Proteomes" id="UP000499080">
    <property type="component" value="Unassembled WGS sequence"/>
</dbReference>
<feature type="chain" id="PRO_5036129183" evidence="2">
    <location>
        <begin position="16"/>
        <end position="91"/>
    </location>
</feature>
<proteinExistence type="predicted"/>
<reference evidence="3 7" key="1">
    <citation type="journal article" date="2019" name="Sci. Rep.">
        <title>Orb-weaving spider Araneus ventricosus genome elucidates the spidroin gene catalogue.</title>
        <authorList>
            <person name="Kono N."/>
            <person name="Nakamura H."/>
            <person name="Ohtoshi R."/>
            <person name="Moran D.A.P."/>
            <person name="Shinohara A."/>
            <person name="Yoshida Y."/>
            <person name="Fujiwara M."/>
            <person name="Mori M."/>
            <person name="Tomita M."/>
            <person name="Arakawa K."/>
        </authorList>
    </citation>
    <scope>NUCLEOTIDE SEQUENCE [LARGE SCALE GENOMIC DNA]</scope>
</reference>
<accession>A0A4Y2QJQ5</accession>
<evidence type="ECO:0000256" key="1">
    <source>
        <dbReference type="SAM" id="MobiDB-lite"/>
    </source>
</evidence>
<dbReference type="EMBL" id="BGPR01014257">
    <property type="protein sequence ID" value="GBN64426.1"/>
    <property type="molecule type" value="Genomic_DNA"/>
</dbReference>
<evidence type="ECO:0000313" key="6">
    <source>
        <dbReference type="EMBL" id="GBN64426.1"/>
    </source>
</evidence>
<evidence type="ECO:0000313" key="7">
    <source>
        <dbReference type="Proteomes" id="UP000499080"/>
    </source>
</evidence>
<feature type="region of interest" description="Disordered" evidence="1">
    <location>
        <begin position="60"/>
        <end position="91"/>
    </location>
</feature>
<evidence type="ECO:0000313" key="5">
    <source>
        <dbReference type="EMBL" id="GBN64365.1"/>
    </source>
</evidence>
<sequence>MSLALLVLKIWALKAYKSCKVMVESNLGDESTQKKMGRMQRQIEPKKLYLPLHSPHFLPSYNKKANNADGHCSPRSHSAPLTEKKTTDLDF</sequence>
<dbReference type="EMBL" id="BGPR01014060">
    <property type="protein sequence ID" value="GBN63520.1"/>
    <property type="molecule type" value="Genomic_DNA"/>
</dbReference>
<protein>
    <submittedName>
        <fullName evidence="3">Uncharacterized protein</fullName>
    </submittedName>
</protein>
<evidence type="ECO:0000313" key="4">
    <source>
        <dbReference type="EMBL" id="GBN63597.1"/>
    </source>
</evidence>
<organism evidence="3 7">
    <name type="scientific">Araneus ventricosus</name>
    <name type="common">Orbweaver spider</name>
    <name type="synonym">Epeira ventricosa</name>
    <dbReference type="NCBI Taxonomy" id="182803"/>
    <lineage>
        <taxon>Eukaryota</taxon>
        <taxon>Metazoa</taxon>
        <taxon>Ecdysozoa</taxon>
        <taxon>Arthropoda</taxon>
        <taxon>Chelicerata</taxon>
        <taxon>Arachnida</taxon>
        <taxon>Araneae</taxon>
        <taxon>Araneomorphae</taxon>
        <taxon>Entelegynae</taxon>
        <taxon>Araneoidea</taxon>
        <taxon>Araneidae</taxon>
        <taxon>Araneus</taxon>
    </lineage>
</organism>
<feature type="compositionally biased region" description="Basic and acidic residues" evidence="1">
    <location>
        <begin position="82"/>
        <end position="91"/>
    </location>
</feature>
<dbReference type="EMBL" id="BGPR01014243">
    <property type="protein sequence ID" value="GBN64365.1"/>
    <property type="molecule type" value="Genomic_DNA"/>
</dbReference>
<dbReference type="AlphaFoldDB" id="A0A4Y2QJQ5"/>
<feature type="signal peptide" evidence="2">
    <location>
        <begin position="1"/>
        <end position="15"/>
    </location>
</feature>
<evidence type="ECO:0000256" key="2">
    <source>
        <dbReference type="SAM" id="SignalP"/>
    </source>
</evidence>
<keyword evidence="7" id="KW-1185">Reference proteome</keyword>
<keyword evidence="2" id="KW-0732">Signal</keyword>
<gene>
    <name evidence="4" type="ORF">AVEN_129342_1</name>
    <name evidence="3" type="ORF">AVEN_130553_1</name>
    <name evidence="5" type="ORF">AVEN_76920_1</name>
    <name evidence="6" type="ORF">AVEN_83584_1</name>
</gene>